<evidence type="ECO:0000313" key="2">
    <source>
        <dbReference type="EMBL" id="QDZ06860.1"/>
    </source>
</evidence>
<dbReference type="KEGG" id="spai:FPZ24_04690"/>
<dbReference type="OrthoDB" id="7564913at2"/>
<keyword evidence="3" id="KW-1185">Reference proteome</keyword>
<protein>
    <submittedName>
        <fullName evidence="2">PilZ domain-containing protein</fullName>
    </submittedName>
</protein>
<evidence type="ECO:0000313" key="3">
    <source>
        <dbReference type="Proteomes" id="UP000315673"/>
    </source>
</evidence>
<dbReference type="EMBL" id="CP042306">
    <property type="protein sequence ID" value="QDZ06860.1"/>
    <property type="molecule type" value="Genomic_DNA"/>
</dbReference>
<accession>A0A5B8LI81</accession>
<sequence>MMIEIDGAHHLRATPRYKLFQPTEITVEKRVARAHILNLSAGGVLVSVSEPPAQDTVLEVQCGGKTLRARVIWTKDDRLGAAFLWPLTDTYVSALVAAQDAALALKTARRLLRSPAE</sequence>
<dbReference type="InterPro" id="IPR009875">
    <property type="entry name" value="PilZ_domain"/>
</dbReference>
<dbReference type="Pfam" id="PF07238">
    <property type="entry name" value="PilZ"/>
    <property type="match status" value="1"/>
</dbReference>
<name>A0A5B8LI81_9SPHN</name>
<dbReference type="AlphaFoldDB" id="A0A5B8LI81"/>
<organism evidence="2 3">
    <name type="scientific">Sphingomonas panacisoli</name>
    <dbReference type="NCBI Taxonomy" id="1813879"/>
    <lineage>
        <taxon>Bacteria</taxon>
        <taxon>Pseudomonadati</taxon>
        <taxon>Pseudomonadota</taxon>
        <taxon>Alphaproteobacteria</taxon>
        <taxon>Sphingomonadales</taxon>
        <taxon>Sphingomonadaceae</taxon>
        <taxon>Sphingomonas</taxon>
    </lineage>
</organism>
<dbReference type="Proteomes" id="UP000315673">
    <property type="component" value="Chromosome"/>
</dbReference>
<dbReference type="SUPFAM" id="SSF141371">
    <property type="entry name" value="PilZ domain-like"/>
    <property type="match status" value="1"/>
</dbReference>
<dbReference type="GO" id="GO:0035438">
    <property type="term" value="F:cyclic-di-GMP binding"/>
    <property type="evidence" value="ECO:0007669"/>
    <property type="project" value="InterPro"/>
</dbReference>
<proteinExistence type="predicted"/>
<dbReference type="Gene3D" id="2.40.10.220">
    <property type="entry name" value="predicted glycosyltransferase like domains"/>
    <property type="match status" value="1"/>
</dbReference>
<feature type="domain" description="PilZ" evidence="1">
    <location>
        <begin position="11"/>
        <end position="96"/>
    </location>
</feature>
<reference evidence="2 3" key="1">
    <citation type="submission" date="2019-07" db="EMBL/GenBank/DDBJ databases">
        <title>Full genome sequence of Sphingomonas sp. 4R-6-7(HKS19).</title>
        <authorList>
            <person name="Im W.-T."/>
        </authorList>
    </citation>
    <scope>NUCLEOTIDE SEQUENCE [LARGE SCALE GENOMIC DNA]</scope>
    <source>
        <strain evidence="2 3">HKS19</strain>
    </source>
</reference>
<gene>
    <name evidence="2" type="ORF">FPZ24_04690</name>
</gene>
<evidence type="ECO:0000259" key="1">
    <source>
        <dbReference type="Pfam" id="PF07238"/>
    </source>
</evidence>
<dbReference type="RefSeq" id="WP_146569944.1">
    <property type="nucleotide sequence ID" value="NZ_CP042306.1"/>
</dbReference>